<name>C0NPM4_AJECG</name>
<keyword evidence="3" id="KW-1185">Reference proteome</keyword>
<dbReference type="RefSeq" id="XP_045287365.1">
    <property type="nucleotide sequence ID" value="XM_045432153.1"/>
</dbReference>
<feature type="region of interest" description="Disordered" evidence="1">
    <location>
        <begin position="94"/>
        <end position="113"/>
    </location>
</feature>
<dbReference type="InParanoid" id="C0NPM4"/>
<organism evidence="2 3">
    <name type="scientific">Ajellomyces capsulatus (strain G186AR / H82 / ATCC MYA-2454 / RMSCC 2432)</name>
    <name type="common">Darling's disease fungus</name>
    <name type="synonym">Histoplasma capsulatum</name>
    <dbReference type="NCBI Taxonomy" id="447093"/>
    <lineage>
        <taxon>Eukaryota</taxon>
        <taxon>Fungi</taxon>
        <taxon>Dikarya</taxon>
        <taxon>Ascomycota</taxon>
        <taxon>Pezizomycotina</taxon>
        <taxon>Eurotiomycetes</taxon>
        <taxon>Eurotiomycetidae</taxon>
        <taxon>Onygenales</taxon>
        <taxon>Ajellomycetaceae</taxon>
        <taxon>Histoplasma</taxon>
    </lineage>
</organism>
<proteinExistence type="predicted"/>
<protein>
    <submittedName>
        <fullName evidence="2">Uncharacterized protein</fullName>
    </submittedName>
</protein>
<gene>
    <name evidence="2" type="ORF">HCBG_05104</name>
</gene>
<evidence type="ECO:0000313" key="3">
    <source>
        <dbReference type="Proteomes" id="UP000001631"/>
    </source>
</evidence>
<dbReference type="GeneID" id="69038120"/>
<accession>C0NPM4</accession>
<evidence type="ECO:0000313" key="2">
    <source>
        <dbReference type="EMBL" id="EEH06884.1"/>
    </source>
</evidence>
<sequence>MPGRVLESKLFIATLVDDGISMGDEPHMPLRINSHNNVVVERSARIDERGFLENQRKISGASANAMSKQSTIDLIARRLRGWVAPRRFSATPSAPLSQALATMPTMPRSQTKPATICSRVKQPEQKIRRMEWP</sequence>
<dbReference type="HOGENOM" id="CLU_1906146_0_0_1"/>
<dbReference type="Proteomes" id="UP000001631">
    <property type="component" value="Unassembled WGS sequence"/>
</dbReference>
<dbReference type="AlphaFoldDB" id="C0NPM4"/>
<dbReference type="EMBL" id="GG663368">
    <property type="protein sequence ID" value="EEH06884.1"/>
    <property type="molecule type" value="Genomic_DNA"/>
</dbReference>
<evidence type="ECO:0000256" key="1">
    <source>
        <dbReference type="SAM" id="MobiDB-lite"/>
    </source>
</evidence>
<reference evidence="2" key="1">
    <citation type="submission" date="2009-02" db="EMBL/GenBank/DDBJ databases">
        <title>The Genome Sequence of Ajellomyces capsulatus strain G186AR.</title>
        <authorList>
            <consortium name="The Broad Institute Genome Sequencing Platform"/>
            <person name="Champion M."/>
            <person name="Cuomo C."/>
            <person name="Ma L.-J."/>
            <person name="Henn M.R."/>
            <person name="Sil A."/>
            <person name="Goldman B."/>
            <person name="Young S.K."/>
            <person name="Kodira C.D."/>
            <person name="Zeng Q."/>
            <person name="Koehrsen M."/>
            <person name="Alvarado L."/>
            <person name="Berlin A."/>
            <person name="Borenstein D."/>
            <person name="Chen Z."/>
            <person name="Engels R."/>
            <person name="Freedman E."/>
            <person name="Gellesch M."/>
            <person name="Goldberg J."/>
            <person name="Griggs A."/>
            <person name="Gujja S."/>
            <person name="Heiman D."/>
            <person name="Hepburn T."/>
            <person name="Howarth C."/>
            <person name="Jen D."/>
            <person name="Larson L."/>
            <person name="Lewis B."/>
            <person name="Mehta T."/>
            <person name="Park D."/>
            <person name="Pearson M."/>
            <person name="Roberts A."/>
            <person name="Saif S."/>
            <person name="Shea T."/>
            <person name="Shenoy N."/>
            <person name="Sisk P."/>
            <person name="Stolte C."/>
            <person name="Sykes S."/>
            <person name="Walk T."/>
            <person name="White J."/>
            <person name="Yandava C."/>
            <person name="Klein B."/>
            <person name="McEwen J.G."/>
            <person name="Puccia R."/>
            <person name="Goldman G.H."/>
            <person name="Felipe M.S."/>
            <person name="Nino-Vega G."/>
            <person name="San-Blas G."/>
            <person name="Taylor J."/>
            <person name="Mendoza L."/>
            <person name="Galagan J."/>
            <person name="Nusbaum C."/>
            <person name="Birren B."/>
        </authorList>
    </citation>
    <scope>NUCLEOTIDE SEQUENCE</scope>
    <source>
        <strain evidence="2">G186AR</strain>
    </source>
</reference>